<dbReference type="EMBL" id="CP001804">
    <property type="protein sequence ID" value="ACY18843.1"/>
    <property type="molecule type" value="Genomic_DNA"/>
</dbReference>
<dbReference type="Proteomes" id="UP000001880">
    <property type="component" value="Chromosome"/>
</dbReference>
<dbReference type="Pfam" id="PF00498">
    <property type="entry name" value="FHA"/>
    <property type="match status" value="1"/>
</dbReference>
<keyword evidence="3" id="KW-1185">Reference proteome</keyword>
<sequence length="178" mass="20041">MSTIAKPLPSEASAPNRSAVGGLRILRTLHSRLILFDSIRYKEFPKQKITIGWSRHNDIRIRNPTVSSKHCHISRSGGGFWLVDEGAKNGVFVDDPANRDGRWHRVSTVQLQVGMRLLLGEVRISVTDQNGECPMNRIVRFSDYCRRALRLYGNPAAAASVTGLSRRFLTRFVKQSKP</sequence>
<dbReference type="RefSeq" id="WP_012831435.1">
    <property type="nucleotide sequence ID" value="NC_013440.1"/>
</dbReference>
<dbReference type="AlphaFoldDB" id="D0LP17"/>
<name>D0LP17_HALO1</name>
<accession>D0LP17</accession>
<dbReference type="InterPro" id="IPR008984">
    <property type="entry name" value="SMAD_FHA_dom_sf"/>
</dbReference>
<evidence type="ECO:0000313" key="3">
    <source>
        <dbReference type="Proteomes" id="UP000001880"/>
    </source>
</evidence>
<evidence type="ECO:0000259" key="1">
    <source>
        <dbReference type="PROSITE" id="PS50006"/>
    </source>
</evidence>
<dbReference type="SUPFAM" id="SSF49879">
    <property type="entry name" value="SMAD/FHA domain"/>
    <property type="match status" value="1"/>
</dbReference>
<protein>
    <submittedName>
        <fullName evidence="2">FHA domain containing protein</fullName>
    </submittedName>
</protein>
<dbReference type="SMART" id="SM00240">
    <property type="entry name" value="FHA"/>
    <property type="match status" value="1"/>
</dbReference>
<dbReference type="OrthoDB" id="9782676at2"/>
<proteinExistence type="predicted"/>
<gene>
    <name evidence="2" type="ordered locus">Hoch_6373</name>
</gene>
<dbReference type="STRING" id="502025.Hoch_6373"/>
<feature type="domain" description="FHA" evidence="1">
    <location>
        <begin position="49"/>
        <end position="94"/>
    </location>
</feature>
<evidence type="ECO:0000313" key="2">
    <source>
        <dbReference type="EMBL" id="ACY18843.1"/>
    </source>
</evidence>
<dbReference type="Gene3D" id="2.60.200.20">
    <property type="match status" value="1"/>
</dbReference>
<dbReference type="KEGG" id="hoh:Hoch_6373"/>
<dbReference type="PROSITE" id="PS50006">
    <property type="entry name" value="FHA_DOMAIN"/>
    <property type="match status" value="1"/>
</dbReference>
<dbReference type="HOGENOM" id="CLU_1508595_0_0_7"/>
<organism evidence="2 3">
    <name type="scientific">Haliangium ochraceum (strain DSM 14365 / JCM 11303 / SMP-2)</name>
    <dbReference type="NCBI Taxonomy" id="502025"/>
    <lineage>
        <taxon>Bacteria</taxon>
        <taxon>Pseudomonadati</taxon>
        <taxon>Myxococcota</taxon>
        <taxon>Polyangia</taxon>
        <taxon>Haliangiales</taxon>
        <taxon>Kofleriaceae</taxon>
        <taxon>Haliangium</taxon>
    </lineage>
</organism>
<reference evidence="2 3" key="1">
    <citation type="journal article" date="2010" name="Stand. Genomic Sci.">
        <title>Complete genome sequence of Haliangium ochraceum type strain (SMP-2).</title>
        <authorList>
            <consortium name="US DOE Joint Genome Institute (JGI-PGF)"/>
            <person name="Ivanova N."/>
            <person name="Daum C."/>
            <person name="Lang E."/>
            <person name="Abt B."/>
            <person name="Kopitz M."/>
            <person name="Saunders E."/>
            <person name="Lapidus A."/>
            <person name="Lucas S."/>
            <person name="Glavina Del Rio T."/>
            <person name="Nolan M."/>
            <person name="Tice H."/>
            <person name="Copeland A."/>
            <person name="Cheng J.F."/>
            <person name="Chen F."/>
            <person name="Bruce D."/>
            <person name="Goodwin L."/>
            <person name="Pitluck S."/>
            <person name="Mavromatis K."/>
            <person name="Pati A."/>
            <person name="Mikhailova N."/>
            <person name="Chen A."/>
            <person name="Palaniappan K."/>
            <person name="Land M."/>
            <person name="Hauser L."/>
            <person name="Chang Y.J."/>
            <person name="Jeffries C.D."/>
            <person name="Detter J.C."/>
            <person name="Brettin T."/>
            <person name="Rohde M."/>
            <person name="Goker M."/>
            <person name="Bristow J."/>
            <person name="Markowitz V."/>
            <person name="Eisen J.A."/>
            <person name="Hugenholtz P."/>
            <person name="Kyrpides N.C."/>
            <person name="Klenk H.P."/>
        </authorList>
    </citation>
    <scope>NUCLEOTIDE SEQUENCE [LARGE SCALE GENOMIC DNA]</scope>
    <source>
        <strain evidence="3">DSM 14365 / CIP 107738 / JCM 11303 / AJ 13395 / SMP-2</strain>
    </source>
</reference>
<dbReference type="InterPro" id="IPR000253">
    <property type="entry name" value="FHA_dom"/>
</dbReference>
<dbReference type="eggNOG" id="COG1716">
    <property type="taxonomic scope" value="Bacteria"/>
</dbReference>
<dbReference type="CDD" id="cd00060">
    <property type="entry name" value="FHA"/>
    <property type="match status" value="1"/>
</dbReference>